<keyword evidence="2" id="KW-0378">Hydrolase</keyword>
<name>A0A1Z3CHE4_FUSNP</name>
<dbReference type="InterPro" id="IPR029052">
    <property type="entry name" value="Metallo-depent_PP-like"/>
</dbReference>
<accession>A0A1Z3CHE4</accession>
<dbReference type="EMBL" id="NIRN01000001">
    <property type="protein sequence ID" value="PHI06069.1"/>
    <property type="molecule type" value="Genomic_DNA"/>
</dbReference>
<dbReference type="RefSeq" id="WP_032847131.1">
    <property type="nucleotide sequence ID" value="NZ_CP021934.1"/>
</dbReference>
<protein>
    <submittedName>
        <fullName evidence="2">Hydrolase</fullName>
    </submittedName>
</protein>
<dbReference type="AlphaFoldDB" id="A0A1Z3CHE4"/>
<evidence type="ECO:0000313" key="5">
    <source>
        <dbReference type="Proteomes" id="UP000196759"/>
    </source>
</evidence>
<dbReference type="InterPro" id="IPR004843">
    <property type="entry name" value="Calcineurin-like_PHP"/>
</dbReference>
<dbReference type="Proteomes" id="UP000224507">
    <property type="component" value="Unassembled WGS sequence"/>
</dbReference>
<dbReference type="Pfam" id="PF00149">
    <property type="entry name" value="Metallophos"/>
    <property type="match status" value="1"/>
</dbReference>
<keyword evidence="5" id="KW-1185">Reference proteome</keyword>
<evidence type="ECO:0000313" key="3">
    <source>
        <dbReference type="EMBL" id="PHI06069.1"/>
    </source>
</evidence>
<feature type="domain" description="Calcineurin-like phosphoesterase" evidence="1">
    <location>
        <begin position="2"/>
        <end position="102"/>
    </location>
</feature>
<dbReference type="EMBL" id="CP021934">
    <property type="protein sequence ID" value="ASC02353.1"/>
    <property type="molecule type" value="Genomic_DNA"/>
</dbReference>
<evidence type="ECO:0000313" key="4">
    <source>
        <dbReference type="EMBL" id="PHI17670.1"/>
    </source>
</evidence>
<dbReference type="GO" id="GO:0016787">
    <property type="term" value="F:hydrolase activity"/>
    <property type="evidence" value="ECO:0007669"/>
    <property type="project" value="UniProtKB-KW"/>
</dbReference>
<dbReference type="Gene3D" id="3.60.21.10">
    <property type="match status" value="1"/>
</dbReference>
<dbReference type="Proteomes" id="UP000224182">
    <property type="component" value="Unassembled WGS sequence"/>
</dbReference>
<dbReference type="Proteomes" id="UP000196759">
    <property type="component" value="Chromosome"/>
</dbReference>
<reference evidence="4 7" key="3">
    <citation type="submission" date="2017-06" db="EMBL/GenBank/DDBJ databases">
        <title>Draft genome sequence of Fusobacterium nucleatum subsp. polymorphum KCOM 1274 (=ChDC F309).</title>
        <authorList>
            <person name="Kook J.-K."/>
            <person name="Park S.-N."/>
            <person name="Lim Y.K."/>
            <person name="Roh H."/>
        </authorList>
    </citation>
    <scope>NUCLEOTIDE SEQUENCE [LARGE SCALE GENOMIC DNA]</scope>
    <source>
        <strain evidence="4">KCOM 1274</strain>
        <strain evidence="7">KCOM 1274 (ChDC F309)</strain>
    </source>
</reference>
<dbReference type="SUPFAM" id="SSF56300">
    <property type="entry name" value="Metallo-dependent phosphatases"/>
    <property type="match status" value="1"/>
</dbReference>
<proteinExistence type="predicted"/>
<reference evidence="2 5" key="1">
    <citation type="submission" date="2017-06" db="EMBL/GenBank/DDBJ databases">
        <title>Draft genome sequence of Fusobacterium nucleatum subsp. polymorphum KCOM 1260 (=ChDC F218).</title>
        <authorList>
            <person name="Kook J.-K."/>
            <person name="Park S.-N."/>
            <person name="Lim Y.K."/>
            <person name="Roh H."/>
        </authorList>
    </citation>
    <scope>NUCLEOTIDE SEQUENCE [LARGE SCALE GENOMIC DNA]</scope>
    <source>
        <strain evidence="2">KCOM 1260</strain>
        <strain evidence="5">KCOM 1260 (ChDC F218)</strain>
    </source>
</reference>
<evidence type="ECO:0000313" key="2">
    <source>
        <dbReference type="EMBL" id="ASC02353.1"/>
    </source>
</evidence>
<evidence type="ECO:0000313" key="6">
    <source>
        <dbReference type="Proteomes" id="UP000224182"/>
    </source>
</evidence>
<gene>
    <name evidence="2" type="ORF">CBG50_02965</name>
    <name evidence="3" type="ORF">CBG54_02940</name>
    <name evidence="4" type="ORF">CBG56_01495</name>
</gene>
<organism evidence="2 5">
    <name type="scientific">Fusobacterium nucleatum subsp. polymorphum</name>
    <name type="common">Fusobacterium polymorphum</name>
    <dbReference type="NCBI Taxonomy" id="76857"/>
    <lineage>
        <taxon>Bacteria</taxon>
        <taxon>Fusobacteriati</taxon>
        <taxon>Fusobacteriota</taxon>
        <taxon>Fusobacteriia</taxon>
        <taxon>Fusobacteriales</taxon>
        <taxon>Fusobacteriaceae</taxon>
        <taxon>Fusobacterium</taxon>
    </lineage>
</organism>
<reference evidence="3 6" key="2">
    <citation type="submission" date="2017-06" db="EMBL/GenBank/DDBJ databases">
        <title>Draft genome sequence of Fusobacterium nucleatum subsp. polymorphum KCOM 1271 (=ChDC F305).</title>
        <authorList>
            <person name="Kook J.-K."/>
            <person name="Park S.-N."/>
            <person name="Lim Y.K."/>
            <person name="Roh H."/>
        </authorList>
    </citation>
    <scope>NUCLEOTIDE SEQUENCE [LARGE SCALE GENOMIC DNA]</scope>
    <source>
        <strain evidence="3">KCOM 1271</strain>
        <strain evidence="6">KCOM 1271 (ChDC F305)</strain>
    </source>
</reference>
<evidence type="ECO:0000313" key="7">
    <source>
        <dbReference type="Proteomes" id="UP000224507"/>
    </source>
</evidence>
<dbReference type="EMBL" id="NIRO01000001">
    <property type="protein sequence ID" value="PHI17670.1"/>
    <property type="molecule type" value="Genomic_DNA"/>
</dbReference>
<sequence>MIYFTADIHFYHENIINHTKRPFKNADEMNKKIIANWNNIVKANDEVYILGDVTLKGASNANTVLSQLKGKKYLIKGNHDHFVEEKNFHSYIFEWVKDYYELEYESNFFVLFHYPLEEWNKFYRGAYHLHGHQHNNSLYNYENLQKGLRKYDVGVDANNFKPVSIDEIIKFFEMIKEMK</sequence>
<evidence type="ECO:0000259" key="1">
    <source>
        <dbReference type="Pfam" id="PF00149"/>
    </source>
</evidence>